<evidence type="ECO:0000256" key="1">
    <source>
        <dbReference type="SAM" id="MobiDB-lite"/>
    </source>
</evidence>
<evidence type="ECO:0000313" key="3">
    <source>
        <dbReference type="Proteomes" id="UP001629392"/>
    </source>
</evidence>
<dbReference type="RefSeq" id="WP_408151987.1">
    <property type="nucleotide sequence ID" value="NZ_JAQQCL010000001.1"/>
</dbReference>
<gene>
    <name evidence="2" type="ORF">PQQ73_02175</name>
</gene>
<dbReference type="Proteomes" id="UP001629392">
    <property type="component" value="Unassembled WGS sequence"/>
</dbReference>
<dbReference type="Gene3D" id="1.20.1250.20">
    <property type="entry name" value="MFS general substrate transporter like domains"/>
    <property type="match status" value="1"/>
</dbReference>
<feature type="region of interest" description="Disordered" evidence="1">
    <location>
        <begin position="148"/>
        <end position="167"/>
    </location>
</feature>
<keyword evidence="3" id="KW-1185">Reference proteome</keyword>
<dbReference type="SUPFAM" id="SSF103473">
    <property type="entry name" value="MFS general substrate transporter"/>
    <property type="match status" value="1"/>
</dbReference>
<proteinExistence type="predicted"/>
<organism evidence="2 3">
    <name type="scientific">Paraburkholderia strydomiana</name>
    <dbReference type="NCBI Taxonomy" id="1245417"/>
    <lineage>
        <taxon>Bacteria</taxon>
        <taxon>Pseudomonadati</taxon>
        <taxon>Pseudomonadota</taxon>
        <taxon>Betaproteobacteria</taxon>
        <taxon>Burkholderiales</taxon>
        <taxon>Burkholderiaceae</taxon>
        <taxon>Paraburkholderia</taxon>
    </lineage>
</organism>
<dbReference type="EMBL" id="JAQQCL010000001">
    <property type="protein sequence ID" value="MFM0715131.1"/>
    <property type="molecule type" value="Genomic_DNA"/>
</dbReference>
<comment type="caution">
    <text evidence="2">The sequence shown here is derived from an EMBL/GenBank/DDBJ whole genome shotgun (WGS) entry which is preliminary data.</text>
</comment>
<name>A0ABW9E7Y4_9BURK</name>
<evidence type="ECO:0008006" key="4">
    <source>
        <dbReference type="Google" id="ProtNLM"/>
    </source>
</evidence>
<evidence type="ECO:0000313" key="2">
    <source>
        <dbReference type="EMBL" id="MFM0715131.1"/>
    </source>
</evidence>
<protein>
    <recommendedName>
        <fullName evidence="4">MFS transporter</fullName>
    </recommendedName>
</protein>
<accession>A0ABW9E7Y4</accession>
<reference evidence="2 3" key="1">
    <citation type="journal article" date="2024" name="Chem. Sci.">
        <title>Discovery of megapolipeptins by genome mining of a Burkholderiales bacteria collection.</title>
        <authorList>
            <person name="Paulo B.S."/>
            <person name="Recchia M.J.J."/>
            <person name="Lee S."/>
            <person name="Fergusson C.H."/>
            <person name="Romanowski S.B."/>
            <person name="Hernandez A."/>
            <person name="Krull N."/>
            <person name="Liu D.Y."/>
            <person name="Cavanagh H."/>
            <person name="Bos A."/>
            <person name="Gray C.A."/>
            <person name="Murphy B.T."/>
            <person name="Linington R.G."/>
            <person name="Eustaquio A.S."/>
        </authorList>
    </citation>
    <scope>NUCLEOTIDE SEQUENCE [LARGE SCALE GENOMIC DNA]</scope>
    <source>
        <strain evidence="2 3">RL17-350-BIC-E</strain>
    </source>
</reference>
<sequence>MSEFAWQGSKDGGFCQYAMYSWRDRDRALRKERLLRGYPALLAIGGSARYGALTWPLPAIGLPARLITPATTAALMACVDGSRAGIAAGVLNAARQTGAALGVALSGALIAMRPSTAEGMRASLLIAAVMRRSPPWCGGARRRNRAFPQAKSIPPGASCPSEEPGERAKERIRTLAVRSSLASLHTIISSSIKHELRALLHLPFLLISRK</sequence>
<dbReference type="InterPro" id="IPR036259">
    <property type="entry name" value="MFS_trans_sf"/>
</dbReference>